<dbReference type="PANTHER" id="PTHR47055">
    <property type="entry name" value="DDE_TNP_1_7 DOMAIN-CONTAINING PROTEIN"/>
    <property type="match status" value="1"/>
</dbReference>
<dbReference type="Pfam" id="PF13843">
    <property type="entry name" value="DDE_Tnp_1_7"/>
    <property type="match status" value="1"/>
</dbReference>
<feature type="region of interest" description="Disordered" evidence="1">
    <location>
        <begin position="76"/>
        <end position="108"/>
    </location>
</feature>
<evidence type="ECO:0000256" key="1">
    <source>
        <dbReference type="SAM" id="MobiDB-lite"/>
    </source>
</evidence>
<dbReference type="AlphaFoldDB" id="A0AAW1LFZ7"/>
<protein>
    <submittedName>
        <fullName evidence="3">Transposase IS4</fullName>
    </submittedName>
</protein>
<evidence type="ECO:0000313" key="3">
    <source>
        <dbReference type="EMBL" id="KAK9732201.1"/>
    </source>
</evidence>
<proteinExistence type="predicted"/>
<name>A0AAW1LFZ7_POPJA</name>
<evidence type="ECO:0000259" key="2">
    <source>
        <dbReference type="Pfam" id="PF13843"/>
    </source>
</evidence>
<dbReference type="InterPro" id="IPR029526">
    <property type="entry name" value="PGBD"/>
</dbReference>
<comment type="caution">
    <text evidence="3">The sequence shown here is derived from an EMBL/GenBank/DDBJ whole genome shotgun (WGS) entry which is preliminary data.</text>
</comment>
<reference evidence="3 4" key="1">
    <citation type="journal article" date="2024" name="BMC Genomics">
        <title>De novo assembly and annotation of Popillia japonica's genome with initial clues to its potential as an invasive pest.</title>
        <authorList>
            <person name="Cucini C."/>
            <person name="Boschi S."/>
            <person name="Funari R."/>
            <person name="Cardaioli E."/>
            <person name="Iannotti N."/>
            <person name="Marturano G."/>
            <person name="Paoli F."/>
            <person name="Bruttini M."/>
            <person name="Carapelli A."/>
            <person name="Frati F."/>
            <person name="Nardi F."/>
        </authorList>
    </citation>
    <scope>NUCLEOTIDE SEQUENCE [LARGE SCALE GENOMIC DNA]</scope>
    <source>
        <strain evidence="3">DMR45628</strain>
    </source>
</reference>
<sequence>MRTGRSDDNLYSIDELISIYERHHGAGTIKSIGIIPPLEAANAATDEDSDFSDNEVVGNLDHLPARILRSHAQVQLEQPEEDIRDSIDGSDLPSTSRRPRKMLKKSNTKEKLWSPNIKNTWILPDIQTAYGPLTIDFLKNTINCPLEAFRCFFTGELLLYIISQTNLYAGQKGNHNMNLTVDEMKIFIGILLLSGYHSLPSKRMYWQEDPDCKLEIVTNSMRRRRLEEILCYVHLNDNTKINDDPMYKDSACCSGTAEEPALNPLTLAIFWRREIDNVRIDACRFRDGVV</sequence>
<feature type="compositionally biased region" description="Basic residues" evidence="1">
    <location>
        <begin position="97"/>
        <end position="106"/>
    </location>
</feature>
<accession>A0AAW1LFZ7</accession>
<dbReference type="InterPro" id="IPR052638">
    <property type="entry name" value="PiggyBac_TE-derived"/>
</dbReference>
<dbReference type="GO" id="GO:0043565">
    <property type="term" value="F:sequence-specific DNA binding"/>
    <property type="evidence" value="ECO:0007669"/>
    <property type="project" value="TreeGrafter"/>
</dbReference>
<dbReference type="Proteomes" id="UP001458880">
    <property type="component" value="Unassembled WGS sequence"/>
</dbReference>
<gene>
    <name evidence="3" type="ORF">QE152_g13022</name>
</gene>
<keyword evidence="4" id="KW-1185">Reference proteome</keyword>
<feature type="domain" description="PiggyBac transposable element-derived protein" evidence="2">
    <location>
        <begin position="144"/>
        <end position="248"/>
    </location>
</feature>
<evidence type="ECO:0000313" key="4">
    <source>
        <dbReference type="Proteomes" id="UP001458880"/>
    </source>
</evidence>
<dbReference type="PANTHER" id="PTHR47055:SF3">
    <property type="entry name" value="PHORBOL-ESTER_DAG-TYPE DOMAIN-CONTAINING PROTEIN"/>
    <property type="match status" value="1"/>
</dbReference>
<organism evidence="3 4">
    <name type="scientific">Popillia japonica</name>
    <name type="common">Japanese beetle</name>
    <dbReference type="NCBI Taxonomy" id="7064"/>
    <lineage>
        <taxon>Eukaryota</taxon>
        <taxon>Metazoa</taxon>
        <taxon>Ecdysozoa</taxon>
        <taxon>Arthropoda</taxon>
        <taxon>Hexapoda</taxon>
        <taxon>Insecta</taxon>
        <taxon>Pterygota</taxon>
        <taxon>Neoptera</taxon>
        <taxon>Endopterygota</taxon>
        <taxon>Coleoptera</taxon>
        <taxon>Polyphaga</taxon>
        <taxon>Scarabaeiformia</taxon>
        <taxon>Scarabaeidae</taxon>
        <taxon>Rutelinae</taxon>
        <taxon>Popillia</taxon>
    </lineage>
</organism>
<dbReference type="EMBL" id="JASPKY010000121">
    <property type="protein sequence ID" value="KAK9732201.1"/>
    <property type="molecule type" value="Genomic_DNA"/>
</dbReference>